<evidence type="ECO:0000259" key="6">
    <source>
        <dbReference type="PROSITE" id="PS50081"/>
    </source>
</evidence>
<keyword evidence="3" id="KW-0862">Zinc</keyword>
<dbReference type="InterPro" id="IPR019787">
    <property type="entry name" value="Znf_PHD-finger"/>
</dbReference>
<dbReference type="InterPro" id="IPR043502">
    <property type="entry name" value="DNA/RNA_pol_sf"/>
</dbReference>
<keyword evidence="2 4" id="KW-0863">Zinc-finger</keyword>
<dbReference type="AlphaFoldDB" id="D6WP85"/>
<evidence type="ECO:0000259" key="5">
    <source>
        <dbReference type="PROSITE" id="PS50016"/>
    </source>
</evidence>
<dbReference type="CDD" id="cd01650">
    <property type="entry name" value="RT_nLTR_like"/>
    <property type="match status" value="1"/>
</dbReference>
<evidence type="ECO:0000313" key="9">
    <source>
        <dbReference type="Proteomes" id="UP000007266"/>
    </source>
</evidence>
<dbReference type="PhylomeDB" id="D6WP85"/>
<dbReference type="PROSITE" id="PS50081">
    <property type="entry name" value="ZF_DAG_PE_2"/>
    <property type="match status" value="1"/>
</dbReference>
<gene>
    <name evidence="8" type="primary">GLEAN_09733</name>
    <name evidence="8" type="ORF">TcasGA2_TC009733</name>
</gene>
<protein>
    <recommendedName>
        <fullName evidence="10">Reverse transcriptase domain-containing protein</fullName>
    </recommendedName>
</protein>
<dbReference type="PANTHER" id="PTHR33332">
    <property type="entry name" value="REVERSE TRANSCRIPTASE DOMAIN-CONTAINING PROTEIN"/>
    <property type="match status" value="1"/>
</dbReference>
<dbReference type="Proteomes" id="UP000007266">
    <property type="component" value="Linkage group 7"/>
</dbReference>
<dbReference type="InterPro" id="IPR001965">
    <property type="entry name" value="Znf_PHD"/>
</dbReference>
<keyword evidence="9" id="KW-1185">Reference proteome</keyword>
<dbReference type="SUPFAM" id="SSF56672">
    <property type="entry name" value="DNA/RNA polymerases"/>
    <property type="match status" value="1"/>
</dbReference>
<evidence type="ECO:0000256" key="3">
    <source>
        <dbReference type="ARBA" id="ARBA00022833"/>
    </source>
</evidence>
<feature type="domain" description="Reverse transcriptase" evidence="7">
    <location>
        <begin position="531"/>
        <end position="777"/>
    </location>
</feature>
<evidence type="ECO:0000313" key="8">
    <source>
        <dbReference type="EMBL" id="EFA06795.1"/>
    </source>
</evidence>
<dbReference type="STRING" id="7070.D6WP85"/>
<evidence type="ECO:0000259" key="7">
    <source>
        <dbReference type="PROSITE" id="PS50878"/>
    </source>
</evidence>
<dbReference type="Pfam" id="PF00078">
    <property type="entry name" value="RVT_1"/>
    <property type="match status" value="1"/>
</dbReference>
<reference evidence="8 9" key="2">
    <citation type="journal article" date="2010" name="Nucleic Acids Res.">
        <title>BeetleBase in 2010: revisions to provide comprehensive genomic information for Tribolium castaneum.</title>
        <authorList>
            <person name="Kim H.S."/>
            <person name="Murphy T."/>
            <person name="Xia J."/>
            <person name="Caragea D."/>
            <person name="Park Y."/>
            <person name="Beeman R.W."/>
            <person name="Lorenzen M.D."/>
            <person name="Butcher S."/>
            <person name="Manak J.R."/>
            <person name="Brown S.J."/>
        </authorList>
    </citation>
    <scope>GENOME REANNOTATION</scope>
    <source>
        <strain evidence="8 9">Georgia GA2</strain>
    </source>
</reference>
<dbReference type="InterPro" id="IPR019786">
    <property type="entry name" value="Zinc_finger_PHD-type_CS"/>
</dbReference>
<dbReference type="GO" id="GO:0071897">
    <property type="term" value="P:DNA biosynthetic process"/>
    <property type="evidence" value="ECO:0007669"/>
    <property type="project" value="UniProtKB-ARBA"/>
</dbReference>
<dbReference type="HOGENOM" id="CLU_000680_20_2_1"/>
<dbReference type="eggNOG" id="KOG1075">
    <property type="taxonomic scope" value="Eukaryota"/>
</dbReference>
<dbReference type="InterPro" id="IPR013083">
    <property type="entry name" value="Znf_RING/FYVE/PHD"/>
</dbReference>
<dbReference type="Gene3D" id="3.30.40.10">
    <property type="entry name" value="Zinc/RING finger domain, C3HC4 (zinc finger)"/>
    <property type="match status" value="1"/>
</dbReference>
<dbReference type="EMBL" id="KQ971353">
    <property type="protein sequence ID" value="EFA06795.1"/>
    <property type="molecule type" value="Genomic_DNA"/>
</dbReference>
<dbReference type="OMA" id="IRREHIC"/>
<dbReference type="InterPro" id="IPR011011">
    <property type="entry name" value="Znf_FYVE_PHD"/>
</dbReference>
<dbReference type="SMART" id="SM00249">
    <property type="entry name" value="PHD"/>
    <property type="match status" value="1"/>
</dbReference>
<dbReference type="PROSITE" id="PS01359">
    <property type="entry name" value="ZF_PHD_1"/>
    <property type="match status" value="1"/>
</dbReference>
<reference evidence="8 9" key="1">
    <citation type="journal article" date="2008" name="Nature">
        <title>The genome of the model beetle and pest Tribolium castaneum.</title>
        <authorList>
            <consortium name="Tribolium Genome Sequencing Consortium"/>
            <person name="Richards S."/>
            <person name="Gibbs R.A."/>
            <person name="Weinstock G.M."/>
            <person name="Brown S.J."/>
            <person name="Denell R."/>
            <person name="Beeman R.W."/>
            <person name="Gibbs R."/>
            <person name="Beeman R.W."/>
            <person name="Brown S.J."/>
            <person name="Bucher G."/>
            <person name="Friedrich M."/>
            <person name="Grimmelikhuijzen C.J."/>
            <person name="Klingler M."/>
            <person name="Lorenzen M."/>
            <person name="Richards S."/>
            <person name="Roth S."/>
            <person name="Schroder R."/>
            <person name="Tautz D."/>
            <person name="Zdobnov E.M."/>
            <person name="Muzny D."/>
            <person name="Gibbs R.A."/>
            <person name="Weinstock G.M."/>
            <person name="Attaway T."/>
            <person name="Bell S."/>
            <person name="Buhay C.J."/>
            <person name="Chandrabose M.N."/>
            <person name="Chavez D."/>
            <person name="Clerk-Blankenburg K.P."/>
            <person name="Cree A."/>
            <person name="Dao M."/>
            <person name="Davis C."/>
            <person name="Chacko J."/>
            <person name="Dinh H."/>
            <person name="Dugan-Rocha S."/>
            <person name="Fowler G."/>
            <person name="Garner T.T."/>
            <person name="Garnes J."/>
            <person name="Gnirke A."/>
            <person name="Hawes A."/>
            <person name="Hernandez J."/>
            <person name="Hines S."/>
            <person name="Holder M."/>
            <person name="Hume J."/>
            <person name="Jhangiani S.N."/>
            <person name="Joshi V."/>
            <person name="Khan Z.M."/>
            <person name="Jackson L."/>
            <person name="Kovar C."/>
            <person name="Kowis A."/>
            <person name="Lee S."/>
            <person name="Lewis L.R."/>
            <person name="Margolis J."/>
            <person name="Morgan M."/>
            <person name="Nazareth L.V."/>
            <person name="Nguyen N."/>
            <person name="Okwuonu G."/>
            <person name="Parker D."/>
            <person name="Richards S."/>
            <person name="Ruiz S.J."/>
            <person name="Santibanez J."/>
            <person name="Savard J."/>
            <person name="Scherer S.E."/>
            <person name="Schneider B."/>
            <person name="Sodergren E."/>
            <person name="Tautz D."/>
            <person name="Vattahil S."/>
            <person name="Villasana D."/>
            <person name="White C.S."/>
            <person name="Wright R."/>
            <person name="Park Y."/>
            <person name="Beeman R.W."/>
            <person name="Lord J."/>
            <person name="Oppert B."/>
            <person name="Lorenzen M."/>
            <person name="Brown S."/>
            <person name="Wang L."/>
            <person name="Savard J."/>
            <person name="Tautz D."/>
            <person name="Richards S."/>
            <person name="Weinstock G."/>
            <person name="Gibbs R.A."/>
            <person name="Liu Y."/>
            <person name="Worley K."/>
            <person name="Weinstock G."/>
            <person name="Elsik C.G."/>
            <person name="Reese J.T."/>
            <person name="Elhaik E."/>
            <person name="Landan G."/>
            <person name="Graur D."/>
            <person name="Arensburger P."/>
            <person name="Atkinson P."/>
            <person name="Beeman R.W."/>
            <person name="Beidler J."/>
            <person name="Brown S.J."/>
            <person name="Demuth J.P."/>
            <person name="Drury D.W."/>
            <person name="Du Y.Z."/>
            <person name="Fujiwara H."/>
            <person name="Lorenzen M."/>
            <person name="Maselli V."/>
            <person name="Osanai M."/>
            <person name="Park Y."/>
            <person name="Robertson H.M."/>
            <person name="Tu Z."/>
            <person name="Wang J.J."/>
            <person name="Wang S."/>
            <person name="Richards S."/>
            <person name="Song H."/>
            <person name="Zhang L."/>
            <person name="Sodergren E."/>
            <person name="Werner D."/>
            <person name="Stanke M."/>
            <person name="Morgenstern B."/>
            <person name="Solovyev V."/>
            <person name="Kosarev P."/>
            <person name="Brown G."/>
            <person name="Chen H.C."/>
            <person name="Ermolaeva O."/>
            <person name="Hlavina W."/>
            <person name="Kapustin Y."/>
            <person name="Kiryutin B."/>
            <person name="Kitts P."/>
            <person name="Maglott D."/>
            <person name="Pruitt K."/>
            <person name="Sapojnikov V."/>
            <person name="Souvorov A."/>
            <person name="Mackey A.J."/>
            <person name="Waterhouse R.M."/>
            <person name="Wyder S."/>
            <person name="Zdobnov E.M."/>
            <person name="Zdobnov E.M."/>
            <person name="Wyder S."/>
            <person name="Kriventseva E.V."/>
            <person name="Kadowaki T."/>
            <person name="Bork P."/>
            <person name="Aranda M."/>
            <person name="Bao R."/>
            <person name="Beermann A."/>
            <person name="Berns N."/>
            <person name="Bolognesi R."/>
            <person name="Bonneton F."/>
            <person name="Bopp D."/>
            <person name="Brown S.J."/>
            <person name="Bucher G."/>
            <person name="Butts T."/>
            <person name="Chaumot A."/>
            <person name="Denell R.E."/>
            <person name="Ferrier D.E."/>
            <person name="Friedrich M."/>
            <person name="Gordon C.M."/>
            <person name="Jindra M."/>
            <person name="Klingler M."/>
            <person name="Lan Q."/>
            <person name="Lattorff H.M."/>
            <person name="Laudet V."/>
            <person name="von Levetsow C."/>
            <person name="Liu Z."/>
            <person name="Lutz R."/>
            <person name="Lynch J.A."/>
            <person name="da Fonseca R.N."/>
            <person name="Posnien N."/>
            <person name="Reuter R."/>
            <person name="Roth S."/>
            <person name="Savard J."/>
            <person name="Schinko J.B."/>
            <person name="Schmitt C."/>
            <person name="Schoppmeier M."/>
            <person name="Schroder R."/>
            <person name="Shippy T.D."/>
            <person name="Simonnet F."/>
            <person name="Marques-Souza H."/>
            <person name="Tautz D."/>
            <person name="Tomoyasu Y."/>
            <person name="Trauner J."/>
            <person name="Van der Zee M."/>
            <person name="Vervoort M."/>
            <person name="Wittkopp N."/>
            <person name="Wimmer E.A."/>
            <person name="Yang X."/>
            <person name="Jones A.K."/>
            <person name="Sattelle D.B."/>
            <person name="Ebert P.R."/>
            <person name="Nelson D."/>
            <person name="Scott J.G."/>
            <person name="Beeman R.W."/>
            <person name="Muthukrishnan S."/>
            <person name="Kramer K.J."/>
            <person name="Arakane Y."/>
            <person name="Beeman R.W."/>
            <person name="Zhu Q."/>
            <person name="Hogenkamp D."/>
            <person name="Dixit R."/>
            <person name="Oppert B."/>
            <person name="Jiang H."/>
            <person name="Zou Z."/>
            <person name="Marshall J."/>
            <person name="Elpidina E."/>
            <person name="Vinokurov K."/>
            <person name="Oppert C."/>
            <person name="Zou Z."/>
            <person name="Evans J."/>
            <person name="Lu Z."/>
            <person name="Zhao P."/>
            <person name="Sumathipala N."/>
            <person name="Altincicek B."/>
            <person name="Vilcinskas A."/>
            <person name="Williams M."/>
            <person name="Hultmark D."/>
            <person name="Hetru C."/>
            <person name="Jiang H."/>
            <person name="Grimmelikhuijzen C.J."/>
            <person name="Hauser F."/>
            <person name="Cazzamali G."/>
            <person name="Williamson M."/>
            <person name="Park Y."/>
            <person name="Li B."/>
            <person name="Tanaka Y."/>
            <person name="Predel R."/>
            <person name="Neupert S."/>
            <person name="Schachtner J."/>
            <person name="Verleyen P."/>
            <person name="Raible F."/>
            <person name="Bork P."/>
            <person name="Friedrich M."/>
            <person name="Walden K.K."/>
            <person name="Robertson H.M."/>
            <person name="Angeli S."/>
            <person name="Foret S."/>
            <person name="Bucher G."/>
            <person name="Schuetz S."/>
            <person name="Maleszka R."/>
            <person name="Wimmer E.A."/>
            <person name="Beeman R.W."/>
            <person name="Lorenzen M."/>
            <person name="Tomoyasu Y."/>
            <person name="Miller S.C."/>
            <person name="Grossmann D."/>
            <person name="Bucher G."/>
        </authorList>
    </citation>
    <scope>NUCLEOTIDE SEQUENCE [LARGE SCALE GENOMIC DNA]</scope>
    <source>
        <strain evidence="8 9">Georgia GA2</strain>
    </source>
</reference>
<dbReference type="SUPFAM" id="SSF57903">
    <property type="entry name" value="FYVE/PHD zinc finger"/>
    <property type="match status" value="1"/>
</dbReference>
<feature type="domain" description="Phorbol-ester/DAG-type" evidence="6">
    <location>
        <begin position="1"/>
        <end position="44"/>
    </location>
</feature>
<keyword evidence="1" id="KW-0479">Metal-binding</keyword>
<organism evidence="8 9">
    <name type="scientific">Tribolium castaneum</name>
    <name type="common">Red flour beetle</name>
    <dbReference type="NCBI Taxonomy" id="7070"/>
    <lineage>
        <taxon>Eukaryota</taxon>
        <taxon>Metazoa</taxon>
        <taxon>Ecdysozoa</taxon>
        <taxon>Arthropoda</taxon>
        <taxon>Hexapoda</taxon>
        <taxon>Insecta</taxon>
        <taxon>Pterygota</taxon>
        <taxon>Neoptera</taxon>
        <taxon>Endopterygota</taxon>
        <taxon>Coleoptera</taxon>
        <taxon>Polyphaga</taxon>
        <taxon>Cucujiformia</taxon>
        <taxon>Tenebrionidae</taxon>
        <taxon>Tenebrionidae incertae sedis</taxon>
        <taxon>Tribolium</taxon>
    </lineage>
</organism>
<dbReference type="GO" id="GO:0008270">
    <property type="term" value="F:zinc ion binding"/>
    <property type="evidence" value="ECO:0007669"/>
    <property type="project" value="UniProtKB-KW"/>
</dbReference>
<dbReference type="PROSITE" id="PS50878">
    <property type="entry name" value="RT_POL"/>
    <property type="match status" value="1"/>
</dbReference>
<dbReference type="PROSITE" id="PS50016">
    <property type="entry name" value="ZF_PHD_2"/>
    <property type="match status" value="1"/>
</dbReference>
<proteinExistence type="predicted"/>
<dbReference type="CDD" id="cd15489">
    <property type="entry name" value="PHD_SF"/>
    <property type="match status" value="1"/>
</dbReference>
<dbReference type="InterPro" id="IPR002219">
    <property type="entry name" value="PKC_DAG/PE"/>
</dbReference>
<name>D6WP85_TRICA</name>
<evidence type="ECO:0008006" key="10">
    <source>
        <dbReference type="Google" id="ProtNLM"/>
    </source>
</evidence>
<evidence type="ECO:0000256" key="1">
    <source>
        <dbReference type="ARBA" id="ARBA00022723"/>
    </source>
</evidence>
<feature type="domain" description="PHD-type" evidence="5">
    <location>
        <begin position="2"/>
        <end position="65"/>
    </location>
</feature>
<evidence type="ECO:0000256" key="2">
    <source>
        <dbReference type="ARBA" id="ARBA00022771"/>
    </source>
</evidence>
<dbReference type="InterPro" id="IPR000477">
    <property type="entry name" value="RT_dom"/>
</dbReference>
<sequence length="953" mass="109455">MPFSCLKCKDPVNENQTKSFIKCDGCERPVHVNCSDLSAAEIKCFELRPNSKRRFKYICMDCEQGLHQLPKILSLVTDLKQEINKLNDKIENISNPVSSNTSLSPMVMEEIISEISERNKRSSNLLIYGVTEAGSSKKEQSDLDCTLISDILNNLGSSATQQIKPVRLGKYDASNTVRYTSNKEQLILGHQFILFGDFNLPDFGKTNESRKSQVFHNFINVLDAIPHNSVMNPNNNLLDLVFSSSEMNLNVTKCDFPLVFEDFHHPSISISLQVTKNLNYPSFPCNNSLVYNFHKANFPLLYNAFCDINWSFLNDFSNVNEAIESFYSVIYQLFDLYVPKKRRQKSSYPIWFTPEIKYNLKTKRYFRKKWLQSNRNIMFYYNEFKRLRSLTKKQISIAYQSYVSHMETNINSNSSDIWKFLNQKRGCSRIPGRIFTEDKSSDFADPQSIVNGFAHFFSSAALINMEENLLFPETCNWGLNFQFSSISLDQTVSIMKKLSNKFTAGDDLIPSFIVRDCSDVFAQPLTRIFNLAINTSTFPELWKRARISILSNFAKVFEQCLYQDIYYSVKNFISPDQHGFVKGRSTVTNLALITQYIATNLDSGRQVDVIYTDFTKAFDSVSHDILLHKLTFFGFSSSSLLLLQSYLSNRVSYVSFNGFSSFNYCVKAGVPQGSNLGPLLFILFINDLLLSLSCPVLAYADDLKIFNSITNQNDADLLQLNLSKIADWCNKYKLHLNISKCCTVSFSRCRSPFPSSYSINNFALEKKDAIKDLGITFDSAMTFIIHVGNVRNSAFKSLGFVMRMGKYFSDVALLKNLYYAFVLSKIEYACLIWFPIYISHSMLLDSIHRRFLKFLSFKLDGTYPEVGTSQDELLARHNIVALNIRREHICLNFLDKLLSNRIDCSNLLAQIPFNVPRICSRYEIMFRLPTPRTNILRRSPVFIICSLANHKWD</sequence>
<evidence type="ECO:0000256" key="4">
    <source>
        <dbReference type="PROSITE-ProRule" id="PRU00146"/>
    </source>
</evidence>
<dbReference type="InParanoid" id="D6WP85"/>
<accession>D6WP85</accession>